<feature type="compositionally biased region" description="Low complexity" evidence="1">
    <location>
        <begin position="34"/>
        <end position="43"/>
    </location>
</feature>
<organism evidence="5 6">
    <name type="scientific">Deinococcus metalli</name>
    <dbReference type="NCBI Taxonomy" id="1141878"/>
    <lineage>
        <taxon>Bacteria</taxon>
        <taxon>Thermotogati</taxon>
        <taxon>Deinococcota</taxon>
        <taxon>Deinococci</taxon>
        <taxon>Deinococcales</taxon>
        <taxon>Deinococcaceae</taxon>
        <taxon>Deinococcus</taxon>
    </lineage>
</organism>
<dbReference type="Proteomes" id="UP000619376">
    <property type="component" value="Unassembled WGS sequence"/>
</dbReference>
<dbReference type="RefSeq" id="WP_184113758.1">
    <property type="nucleotide sequence ID" value="NZ_BNAJ01000010.1"/>
</dbReference>
<feature type="domain" description="3-keto-alpha-glucoside-1,2-lyase/3-keto-2-hydroxy-glucal hydratase" evidence="3">
    <location>
        <begin position="55"/>
        <end position="279"/>
    </location>
</feature>
<proteinExistence type="predicted"/>
<evidence type="ECO:0000313" key="6">
    <source>
        <dbReference type="Proteomes" id="UP000539473"/>
    </source>
</evidence>
<keyword evidence="7" id="KW-1185">Reference proteome</keyword>
<name>A0A7W8KGT1_9DEIO</name>
<accession>A0A7W8KGT1</accession>
<dbReference type="Pfam" id="PF06439">
    <property type="entry name" value="3keto-disac_hyd"/>
    <property type="match status" value="2"/>
</dbReference>
<feature type="domain" description="3-keto-alpha-glucoside-1,2-lyase/3-keto-2-hydroxy-glucal hydratase" evidence="3">
    <location>
        <begin position="298"/>
        <end position="486"/>
    </location>
</feature>
<sequence length="494" mass="52278">MTDHPAPDRAARPPRAALVSALLGLCAALSACGGAAPSGGTPDPSGPPLQPQTAWTPLLNGTDLSGWTTWFPSQGAGHDPERVFQVEDGALHVLNVPVTAQDRDFGYVATTTPHADYRLRLQYRWGSKTFAPRREQPRDAGVLYHMTGPDGLWPSSLEFQIMEGSTGDLWALNGTNLSTTAGTNAGGELRYDPFGEAVTTTFPAQSYKRLERAAEVPEAAGWNDMELIVSGDEAVQVVDGQVTARVTGLRAPNGSPLTAGRIALQAEGAEVYYRNIDVRPLAYLPPPAGATVLLGPGATSADGWQARSGAPADWPVQGGVMTVRSTAVPGDAASSNDVRTAQEFGDMHVHLEFKLPVTRPGVPEQDRANSGVYLQGRYEVQILDSFGTALGGRDDLGAVYGQRDAASNEALPAGTWQTYDILFRAARWQGGEKAQDARMTVYLNGEKVQDDVPVSGSTLLGAPEADADGPLVLQDHGSAVQFRNIWAAPLDGGS</sequence>
<dbReference type="EMBL" id="BNAJ01000010">
    <property type="protein sequence ID" value="GHF55626.1"/>
    <property type="molecule type" value="Genomic_DNA"/>
</dbReference>
<dbReference type="InterPro" id="IPR010496">
    <property type="entry name" value="AL/BT2_dom"/>
</dbReference>
<evidence type="ECO:0000256" key="2">
    <source>
        <dbReference type="SAM" id="SignalP"/>
    </source>
</evidence>
<dbReference type="Gene3D" id="2.60.120.560">
    <property type="entry name" value="Exo-inulinase, domain 1"/>
    <property type="match status" value="2"/>
</dbReference>
<gene>
    <name evidence="4" type="ORF">GCM10017781_35030</name>
    <name evidence="5" type="ORF">HNQ07_003330</name>
</gene>
<dbReference type="Proteomes" id="UP000539473">
    <property type="component" value="Unassembled WGS sequence"/>
</dbReference>
<evidence type="ECO:0000256" key="1">
    <source>
        <dbReference type="SAM" id="MobiDB-lite"/>
    </source>
</evidence>
<evidence type="ECO:0000313" key="7">
    <source>
        <dbReference type="Proteomes" id="UP000619376"/>
    </source>
</evidence>
<evidence type="ECO:0000259" key="3">
    <source>
        <dbReference type="Pfam" id="PF06439"/>
    </source>
</evidence>
<evidence type="ECO:0000313" key="5">
    <source>
        <dbReference type="EMBL" id="MBB5377830.1"/>
    </source>
</evidence>
<feature type="signal peptide" evidence="2">
    <location>
        <begin position="1"/>
        <end position="31"/>
    </location>
</feature>
<reference evidence="7" key="2">
    <citation type="journal article" date="2019" name="Int. J. Syst. Evol. Microbiol.">
        <title>The Global Catalogue of Microorganisms (GCM) 10K type strain sequencing project: providing services to taxonomists for standard genome sequencing and annotation.</title>
        <authorList>
            <consortium name="The Broad Institute Genomics Platform"/>
            <consortium name="The Broad Institute Genome Sequencing Center for Infectious Disease"/>
            <person name="Wu L."/>
            <person name="Ma J."/>
        </authorList>
    </citation>
    <scope>NUCLEOTIDE SEQUENCE [LARGE SCALE GENOMIC DNA]</scope>
    <source>
        <strain evidence="7">CGMCC 1.18437</strain>
    </source>
</reference>
<feature type="chain" id="PRO_5030836254" description="3-keto-alpha-glucoside-1,2-lyase/3-keto-2-hydroxy-glucal hydratase domain-containing protein" evidence="2">
    <location>
        <begin position="32"/>
        <end position="494"/>
    </location>
</feature>
<dbReference type="GO" id="GO:0016787">
    <property type="term" value="F:hydrolase activity"/>
    <property type="evidence" value="ECO:0007669"/>
    <property type="project" value="InterPro"/>
</dbReference>
<keyword evidence="2" id="KW-0732">Signal</keyword>
<reference evidence="4" key="1">
    <citation type="journal article" date="2014" name="Int. J. Syst. Evol. Microbiol.">
        <title>Complete genome of a new Firmicutes species belonging to the dominant human colonic microbiota ('Ruminococcus bicirculans') reveals two chromosomes and a selective capacity to utilize plant glucans.</title>
        <authorList>
            <consortium name="NISC Comparative Sequencing Program"/>
            <person name="Wegmann U."/>
            <person name="Louis P."/>
            <person name="Goesmann A."/>
            <person name="Henrissat B."/>
            <person name="Duncan S.H."/>
            <person name="Flint H.J."/>
        </authorList>
    </citation>
    <scope>NUCLEOTIDE SEQUENCE</scope>
    <source>
        <strain evidence="4">CGMCC 1.18437</strain>
    </source>
</reference>
<dbReference type="EMBL" id="JACHFK010000009">
    <property type="protein sequence ID" value="MBB5377830.1"/>
    <property type="molecule type" value="Genomic_DNA"/>
</dbReference>
<reference evidence="4" key="4">
    <citation type="submission" date="2024-05" db="EMBL/GenBank/DDBJ databases">
        <authorList>
            <person name="Sun Q."/>
            <person name="Zhou Y."/>
        </authorList>
    </citation>
    <scope>NUCLEOTIDE SEQUENCE</scope>
    <source>
        <strain evidence="4">CGMCC 1.18437</strain>
    </source>
</reference>
<protein>
    <recommendedName>
        <fullName evidence="3">3-keto-alpha-glucoside-1,2-lyase/3-keto-2-hydroxy-glucal hydratase domain-containing protein</fullName>
    </recommendedName>
</protein>
<evidence type="ECO:0000313" key="4">
    <source>
        <dbReference type="EMBL" id="GHF55626.1"/>
    </source>
</evidence>
<dbReference type="AlphaFoldDB" id="A0A7W8KGT1"/>
<reference evidence="5 6" key="3">
    <citation type="submission" date="2020-08" db="EMBL/GenBank/DDBJ databases">
        <title>Genomic Encyclopedia of Type Strains, Phase IV (KMG-IV): sequencing the most valuable type-strain genomes for metagenomic binning, comparative biology and taxonomic classification.</title>
        <authorList>
            <person name="Goeker M."/>
        </authorList>
    </citation>
    <scope>NUCLEOTIDE SEQUENCE [LARGE SCALE GENOMIC DNA]</scope>
    <source>
        <strain evidence="5 6">DSM 27521</strain>
    </source>
</reference>
<comment type="caution">
    <text evidence="5">The sequence shown here is derived from an EMBL/GenBank/DDBJ whole genome shotgun (WGS) entry which is preliminary data.</text>
</comment>
<feature type="region of interest" description="Disordered" evidence="1">
    <location>
        <begin position="34"/>
        <end position="58"/>
    </location>
</feature>